<evidence type="ECO:0000256" key="1">
    <source>
        <dbReference type="ARBA" id="ARBA00004613"/>
    </source>
</evidence>
<keyword evidence="15" id="KW-1185">Reference proteome</keyword>
<keyword evidence="5" id="KW-1015">Disulfide bond</keyword>
<dbReference type="GO" id="GO:0045721">
    <property type="term" value="P:negative regulation of gluconeogenesis"/>
    <property type="evidence" value="ECO:0007669"/>
    <property type="project" value="Ensembl"/>
</dbReference>
<dbReference type="GeneTree" id="ENSGT00940000160300"/>
<evidence type="ECO:0000256" key="8">
    <source>
        <dbReference type="ARBA" id="ARBA00055506"/>
    </source>
</evidence>
<feature type="compositionally biased region" description="Pro residues" evidence="12">
    <location>
        <begin position="117"/>
        <end position="130"/>
    </location>
</feature>
<evidence type="ECO:0000256" key="2">
    <source>
        <dbReference type="ARBA" id="ARBA00022525"/>
    </source>
</evidence>
<evidence type="ECO:0000256" key="7">
    <source>
        <dbReference type="ARBA" id="ARBA00038198"/>
    </source>
</evidence>
<accession>G3W4H3</accession>
<dbReference type="GO" id="GO:0006094">
    <property type="term" value="P:gluconeogenesis"/>
    <property type="evidence" value="ECO:0007669"/>
    <property type="project" value="Ensembl"/>
</dbReference>
<dbReference type="CTD" id="388581"/>
<dbReference type="Gene3D" id="2.60.120.40">
    <property type="match status" value="1"/>
</dbReference>
<proteinExistence type="inferred from homology"/>
<dbReference type="GO" id="GO:0051649">
    <property type="term" value="P:establishment of localization in cell"/>
    <property type="evidence" value="ECO:0007669"/>
    <property type="project" value="Ensembl"/>
</dbReference>
<feature type="region of interest" description="Disordered" evidence="12">
    <location>
        <begin position="96"/>
        <end position="133"/>
    </location>
</feature>
<dbReference type="PANTHER" id="PTHR24019">
    <property type="entry name" value="ADIPOLIN"/>
    <property type="match status" value="1"/>
</dbReference>
<keyword evidence="4" id="KW-0732">Signal</keyword>
<dbReference type="Gene3D" id="1.20.5.320">
    <property type="entry name" value="6-Phosphogluconate Dehydrogenase, domain 3"/>
    <property type="match status" value="1"/>
</dbReference>
<dbReference type="InParanoid" id="G3W4H3"/>
<evidence type="ECO:0000256" key="3">
    <source>
        <dbReference type="ARBA" id="ARBA00022702"/>
    </source>
</evidence>
<feature type="domain" description="C1q" evidence="13">
    <location>
        <begin position="175"/>
        <end position="330"/>
    </location>
</feature>
<evidence type="ECO:0000256" key="9">
    <source>
        <dbReference type="ARBA" id="ARBA00070752"/>
    </source>
</evidence>
<dbReference type="PANTHER" id="PTHR24019:SF12">
    <property type="entry name" value="ADIPOLIN"/>
    <property type="match status" value="1"/>
</dbReference>
<dbReference type="FunFam" id="1.20.5.320:FF:000006">
    <property type="entry name" value="Protein FAM132A"/>
    <property type="match status" value="1"/>
</dbReference>
<sequence>MPACCGFLVTVNPPSAGCIVSVCGPLLGVIPGEDWGTVGEEERDDSLLPLPWEEPPKGSLVEAESLWLLSLQPPEGPGPELSDAHKTWLNFVRRPDEGAPRKKCKGKDKRLRGLTGPPGPPGPAGPPGPPGAEVTQEALLQEFKYMLKEATERRAAMEALAQPSQRPLDAIVAPYRRVEEAFHCKLKAQLVIDKKTLMELHSFQAPLAKGAFLRGSGLNLSTGRFTAPVSGIYQFSANVHIDHSELKSRAQLRARDNVRVLICIESLCHQHTSLEVITGLESNSKIFTVHIQGLLQLQAGQYTSIFVDNSAGAALTIQSGSDFMGMLVGL</sequence>
<evidence type="ECO:0000256" key="4">
    <source>
        <dbReference type="ARBA" id="ARBA00022729"/>
    </source>
</evidence>
<dbReference type="KEGG" id="shr:100916982"/>
<keyword evidence="3" id="KW-0372">Hormone</keyword>
<protein>
    <recommendedName>
        <fullName evidence="9">Adipolin</fullName>
    </recommendedName>
    <alternativeName>
        <fullName evidence="10">Adipose-derived insulin-sensitizing factor</fullName>
    </alternativeName>
    <alternativeName>
        <fullName evidence="11">Complement C1q tumor necrosis factor-related protein 12</fullName>
    </alternativeName>
</protein>
<comment type="function">
    <text evidence="8">Insulin-sensitizing adipocyte-secreted protein (adipokine) that regulates glucose metabolism in liver and adipose tissue. Promotes glucose uptake in adipocytes and suppresses de novo glucose production in hepatocytes via the PI3K-Akt signaling pathway. Administration lead to reduction of blood glucose. Able to attenuate inflammation in fat tissue.</text>
</comment>
<gene>
    <name evidence="14" type="primary">C1QTNF12</name>
</gene>
<dbReference type="GO" id="GO:0046323">
    <property type="term" value="P:D-glucose import"/>
    <property type="evidence" value="ECO:0007669"/>
    <property type="project" value="Ensembl"/>
</dbReference>
<reference evidence="14" key="2">
    <citation type="submission" date="2025-08" db="UniProtKB">
        <authorList>
            <consortium name="Ensembl"/>
        </authorList>
    </citation>
    <scope>IDENTIFICATION</scope>
</reference>
<dbReference type="InterPro" id="IPR001073">
    <property type="entry name" value="C1q_dom"/>
</dbReference>
<keyword evidence="6" id="KW-0325">Glycoprotein</keyword>
<reference evidence="14" key="3">
    <citation type="submission" date="2025-09" db="UniProtKB">
        <authorList>
            <consortium name="Ensembl"/>
        </authorList>
    </citation>
    <scope>IDENTIFICATION</scope>
</reference>
<keyword evidence="2" id="KW-0964">Secreted</keyword>
<feature type="compositionally biased region" description="Basic residues" evidence="12">
    <location>
        <begin position="101"/>
        <end position="112"/>
    </location>
</feature>
<dbReference type="GO" id="GO:0005179">
    <property type="term" value="F:hormone activity"/>
    <property type="evidence" value="ECO:0007669"/>
    <property type="project" value="UniProtKB-KW"/>
</dbReference>
<evidence type="ECO:0000256" key="5">
    <source>
        <dbReference type="ARBA" id="ARBA00023157"/>
    </source>
</evidence>
<evidence type="ECO:0000256" key="11">
    <source>
        <dbReference type="ARBA" id="ARBA00082819"/>
    </source>
</evidence>
<dbReference type="FunFam" id="2.60.120.40:FF:000012">
    <property type="entry name" value="Adipolin isoform X1"/>
    <property type="match status" value="1"/>
</dbReference>
<dbReference type="RefSeq" id="XP_031818930.1">
    <property type="nucleotide sequence ID" value="XM_031963070.1"/>
</dbReference>
<dbReference type="GO" id="GO:0035774">
    <property type="term" value="P:positive regulation of insulin secretion involved in cellular response to glucose stimulus"/>
    <property type="evidence" value="ECO:0007669"/>
    <property type="project" value="Ensembl"/>
</dbReference>
<dbReference type="InterPro" id="IPR052136">
    <property type="entry name" value="Adipolin/Erythroferrone-rel"/>
</dbReference>
<dbReference type="HOGENOM" id="CLU_057344_0_0_1"/>
<dbReference type="InterPro" id="IPR008983">
    <property type="entry name" value="Tumour_necrosis_fac-like_dom"/>
</dbReference>
<dbReference type="eggNOG" id="ENOG502QQVR">
    <property type="taxonomic scope" value="Eukaryota"/>
</dbReference>
<evidence type="ECO:0000259" key="13">
    <source>
        <dbReference type="PROSITE" id="PS50871"/>
    </source>
</evidence>
<dbReference type="SUPFAM" id="SSF49842">
    <property type="entry name" value="TNF-like"/>
    <property type="match status" value="1"/>
</dbReference>
<dbReference type="GO" id="GO:0046628">
    <property type="term" value="P:positive regulation of insulin receptor signaling pathway"/>
    <property type="evidence" value="ECO:0007669"/>
    <property type="project" value="Ensembl"/>
</dbReference>
<dbReference type="FunCoup" id="G3W4H3">
    <property type="interactions" value="251"/>
</dbReference>
<dbReference type="GO" id="GO:0043491">
    <property type="term" value="P:phosphatidylinositol 3-kinase/protein kinase B signal transduction"/>
    <property type="evidence" value="ECO:0007669"/>
    <property type="project" value="Ensembl"/>
</dbReference>
<dbReference type="GO" id="GO:0046326">
    <property type="term" value="P:positive regulation of D-glucose import"/>
    <property type="evidence" value="ECO:0007669"/>
    <property type="project" value="Ensembl"/>
</dbReference>
<evidence type="ECO:0000256" key="6">
    <source>
        <dbReference type="ARBA" id="ARBA00023180"/>
    </source>
</evidence>
<dbReference type="Ensembl" id="ENSSHAT00000010418.2">
    <property type="protein sequence ID" value="ENSSHAP00000010328.2"/>
    <property type="gene ID" value="ENSSHAG00000008918.2"/>
</dbReference>
<dbReference type="STRING" id="9305.ENSSHAP00000010328"/>
<dbReference type="OrthoDB" id="6431870at2759"/>
<reference evidence="14 15" key="1">
    <citation type="journal article" date="2011" name="Proc. Natl. Acad. Sci. U.S.A.">
        <title>Genetic diversity and population structure of the endangered marsupial Sarcophilus harrisii (Tasmanian devil).</title>
        <authorList>
            <person name="Miller W."/>
            <person name="Hayes V.M."/>
            <person name="Ratan A."/>
            <person name="Petersen D.C."/>
            <person name="Wittekindt N.E."/>
            <person name="Miller J."/>
            <person name="Walenz B."/>
            <person name="Knight J."/>
            <person name="Qi J."/>
            <person name="Zhao F."/>
            <person name="Wang Q."/>
            <person name="Bedoya-Reina O.C."/>
            <person name="Katiyar N."/>
            <person name="Tomsho L.P."/>
            <person name="Kasson L.M."/>
            <person name="Hardie R.A."/>
            <person name="Woodbridge P."/>
            <person name="Tindall E.A."/>
            <person name="Bertelsen M.F."/>
            <person name="Dixon D."/>
            <person name="Pyecroft S."/>
            <person name="Helgen K.M."/>
            <person name="Lesk A.M."/>
            <person name="Pringle T.H."/>
            <person name="Patterson N."/>
            <person name="Zhang Y."/>
            <person name="Kreiss A."/>
            <person name="Woods G.M."/>
            <person name="Jones M.E."/>
            <person name="Schuster S.C."/>
        </authorList>
    </citation>
    <scope>NUCLEOTIDE SEQUENCE [LARGE SCALE GENOMIC DNA]</scope>
</reference>
<dbReference type="Proteomes" id="UP000007648">
    <property type="component" value="Unassembled WGS sequence"/>
</dbReference>
<dbReference type="AlphaFoldDB" id="G3W4H3"/>
<comment type="similarity">
    <text evidence="7">Belongs to the adipolin/erythroferrone family.</text>
</comment>
<dbReference type="PROSITE" id="PS50871">
    <property type="entry name" value="C1Q"/>
    <property type="match status" value="1"/>
</dbReference>
<evidence type="ECO:0000313" key="14">
    <source>
        <dbReference type="Ensembl" id="ENSSHAP00000010328.2"/>
    </source>
</evidence>
<dbReference type="Pfam" id="PF00386">
    <property type="entry name" value="C1q"/>
    <property type="match status" value="1"/>
</dbReference>
<dbReference type="GO" id="GO:0051897">
    <property type="term" value="P:positive regulation of phosphatidylinositol 3-kinase/protein kinase B signal transduction"/>
    <property type="evidence" value="ECO:0007669"/>
    <property type="project" value="Ensembl"/>
</dbReference>
<evidence type="ECO:0000313" key="15">
    <source>
        <dbReference type="Proteomes" id="UP000007648"/>
    </source>
</evidence>
<comment type="subcellular location">
    <subcellularLocation>
        <location evidence="1">Secreted</location>
    </subcellularLocation>
</comment>
<organism evidence="14 15">
    <name type="scientific">Sarcophilus harrisii</name>
    <name type="common">Tasmanian devil</name>
    <name type="synonym">Sarcophilus laniarius</name>
    <dbReference type="NCBI Taxonomy" id="9305"/>
    <lineage>
        <taxon>Eukaryota</taxon>
        <taxon>Metazoa</taxon>
        <taxon>Chordata</taxon>
        <taxon>Craniata</taxon>
        <taxon>Vertebrata</taxon>
        <taxon>Euteleostomi</taxon>
        <taxon>Mammalia</taxon>
        <taxon>Metatheria</taxon>
        <taxon>Dasyuromorphia</taxon>
        <taxon>Dasyuridae</taxon>
        <taxon>Sarcophilus</taxon>
    </lineage>
</organism>
<dbReference type="GeneID" id="100916982"/>
<evidence type="ECO:0000256" key="10">
    <source>
        <dbReference type="ARBA" id="ARBA00081134"/>
    </source>
</evidence>
<dbReference type="GO" id="GO:0005615">
    <property type="term" value="C:extracellular space"/>
    <property type="evidence" value="ECO:0007669"/>
    <property type="project" value="Ensembl"/>
</dbReference>
<dbReference type="GO" id="GO:0050728">
    <property type="term" value="P:negative regulation of inflammatory response"/>
    <property type="evidence" value="ECO:0007669"/>
    <property type="project" value="Ensembl"/>
</dbReference>
<evidence type="ECO:0000256" key="12">
    <source>
        <dbReference type="SAM" id="MobiDB-lite"/>
    </source>
</evidence>
<name>G3W4H3_SARHA</name>